<accession>A0ABS7J416</accession>
<protein>
    <submittedName>
        <fullName evidence="1">Uncharacterized protein</fullName>
    </submittedName>
</protein>
<proteinExistence type="predicted"/>
<evidence type="ECO:0000313" key="2">
    <source>
        <dbReference type="Proteomes" id="UP000755104"/>
    </source>
</evidence>
<dbReference type="EMBL" id="JAIGNO010000003">
    <property type="protein sequence ID" value="MBX7482078.1"/>
    <property type="molecule type" value="Genomic_DNA"/>
</dbReference>
<comment type="caution">
    <text evidence="1">The sequence shown here is derived from an EMBL/GenBank/DDBJ whole genome shotgun (WGS) entry which is preliminary data.</text>
</comment>
<gene>
    <name evidence="1" type="ORF">K3174_06015</name>
</gene>
<organism evidence="1 2">
    <name type="scientific">Qipengyuania qiaonensis</name>
    <dbReference type="NCBI Taxonomy" id="2867240"/>
    <lineage>
        <taxon>Bacteria</taxon>
        <taxon>Pseudomonadati</taxon>
        <taxon>Pseudomonadota</taxon>
        <taxon>Alphaproteobacteria</taxon>
        <taxon>Sphingomonadales</taxon>
        <taxon>Erythrobacteraceae</taxon>
        <taxon>Qipengyuania</taxon>
    </lineage>
</organism>
<evidence type="ECO:0000313" key="1">
    <source>
        <dbReference type="EMBL" id="MBX7482078.1"/>
    </source>
</evidence>
<dbReference type="RefSeq" id="WP_221556800.1">
    <property type="nucleotide sequence ID" value="NZ_JAIGNO010000003.1"/>
</dbReference>
<sequence>MSFETEKYGRYEIKSGPLKGSWAANAFRGKTLVAQAAGGSRIEVVQDVKTQLDNLDAIELSERDKEGAPSAKVYEAAFLALGELNDGYRAMLKAHLNAPDHLISATKLAAAAGYVNWSAANLHYGLLGAKVAEEIGFEPPSRPDGSKIWTCAIARDPNLDLEFPDTSLQDALERWIDDESFRHFEWQMRPQVVQALRSLGY</sequence>
<name>A0ABS7J416_9SPHN</name>
<keyword evidence="2" id="KW-1185">Reference proteome</keyword>
<dbReference type="Proteomes" id="UP000755104">
    <property type="component" value="Unassembled WGS sequence"/>
</dbReference>
<reference evidence="1 2" key="1">
    <citation type="submission" date="2021-08" db="EMBL/GenBank/DDBJ databases">
        <title>Comparative Genomics Analysis of the Genus Qipengyuania Reveals Extensive Genetic Diversity and Metabolic Versatility, Including the Description of Fifteen Novel Species.</title>
        <authorList>
            <person name="Liu Y."/>
        </authorList>
    </citation>
    <scope>NUCLEOTIDE SEQUENCE [LARGE SCALE GENOMIC DNA]</scope>
    <source>
        <strain evidence="1 2">6D47A</strain>
    </source>
</reference>